<comment type="subcellular location">
    <subcellularLocation>
        <location evidence="4 14">Cytoplasm</location>
    </subcellularLocation>
</comment>
<reference evidence="18 19" key="1">
    <citation type="submission" date="2023-07" db="EMBL/GenBank/DDBJ databases">
        <title>Genomic Encyclopedia of Type Strains, Phase IV (KMG-IV): sequencing the most valuable type-strain genomes for metagenomic binning, comparative biology and taxonomic classification.</title>
        <authorList>
            <person name="Goeker M."/>
        </authorList>
    </citation>
    <scope>NUCLEOTIDE SEQUENCE [LARGE SCALE GENOMIC DNA]</scope>
    <source>
        <strain evidence="18 19">DSM 17723</strain>
    </source>
</reference>
<evidence type="ECO:0000256" key="2">
    <source>
        <dbReference type="ARBA" id="ARBA00001946"/>
    </source>
</evidence>
<evidence type="ECO:0000256" key="11">
    <source>
        <dbReference type="ARBA" id="ARBA00022759"/>
    </source>
</evidence>
<dbReference type="Proteomes" id="UP001232245">
    <property type="component" value="Unassembled WGS sequence"/>
</dbReference>
<evidence type="ECO:0000256" key="10">
    <source>
        <dbReference type="ARBA" id="ARBA00022723"/>
    </source>
</evidence>
<keyword evidence="11 14" id="KW-0255">Endonuclease</keyword>
<dbReference type="HAMAP" id="MF_00052_B">
    <property type="entry name" value="RNase_HII_B"/>
    <property type="match status" value="1"/>
</dbReference>
<dbReference type="InterPro" id="IPR022898">
    <property type="entry name" value="RNase_HII"/>
</dbReference>
<keyword evidence="19" id="KW-1185">Reference proteome</keyword>
<dbReference type="InterPro" id="IPR024567">
    <property type="entry name" value="RNase_HII/HIII_dom"/>
</dbReference>
<comment type="function">
    <text evidence="3 14 16">Endonuclease that specifically degrades the RNA of RNA-DNA hybrids.</text>
</comment>
<evidence type="ECO:0000256" key="16">
    <source>
        <dbReference type="RuleBase" id="RU003515"/>
    </source>
</evidence>
<keyword evidence="12 14" id="KW-0378">Hydrolase</keyword>
<accession>A0ABT9Z6K9</accession>
<evidence type="ECO:0000256" key="5">
    <source>
        <dbReference type="ARBA" id="ARBA00007383"/>
    </source>
</evidence>
<dbReference type="InterPro" id="IPR001352">
    <property type="entry name" value="RNase_HII/HIII"/>
</dbReference>
<evidence type="ECO:0000256" key="13">
    <source>
        <dbReference type="ARBA" id="ARBA00023211"/>
    </source>
</evidence>
<comment type="cofactor">
    <cofactor evidence="14 15">
        <name>Mn(2+)</name>
        <dbReference type="ChEBI" id="CHEBI:29035"/>
    </cofactor>
    <cofactor evidence="14 15">
        <name>Mg(2+)</name>
        <dbReference type="ChEBI" id="CHEBI:18420"/>
    </cofactor>
    <text evidence="14 15">Manganese or magnesium. Binds 1 divalent metal ion per monomer in the absence of substrate. May bind a second metal ion after substrate binding.</text>
</comment>
<dbReference type="Pfam" id="PF01351">
    <property type="entry name" value="RNase_HII"/>
    <property type="match status" value="1"/>
</dbReference>
<keyword evidence="9 14" id="KW-0540">Nuclease</keyword>
<keyword evidence="13 14" id="KW-0464">Manganese</keyword>
<evidence type="ECO:0000256" key="12">
    <source>
        <dbReference type="ARBA" id="ARBA00022801"/>
    </source>
</evidence>
<dbReference type="PANTHER" id="PTHR10954">
    <property type="entry name" value="RIBONUCLEASE H2 SUBUNIT A"/>
    <property type="match status" value="1"/>
</dbReference>
<evidence type="ECO:0000313" key="19">
    <source>
        <dbReference type="Proteomes" id="UP001232245"/>
    </source>
</evidence>
<comment type="cofactor">
    <cofactor evidence="2">
        <name>Mg(2+)</name>
        <dbReference type="ChEBI" id="CHEBI:18420"/>
    </cofactor>
</comment>
<feature type="binding site" evidence="14 15">
    <location>
        <position position="78"/>
    </location>
    <ligand>
        <name>a divalent metal cation</name>
        <dbReference type="ChEBI" id="CHEBI:60240"/>
    </ligand>
</feature>
<sequence>MQLTTKEIQNRLANTTTIDDPFLEECKTDSRKGVQQLVQKWLKNYEQEKRLQQQFYQMQKYERIAWEKGYHFIAGIDEVGRGPLAGPVVAAAVILNKECYLPGLTDSKKLTKAAREKYFDLIKENAVAIGIGIVSAKIIDEINIYEATKLAMKQAIGNLDIAPDYLLIDAMKLDVPIEQESIIKGDAASISIAASSVIAKVTRDKMMMELAEEYHQYGFDKHMGYGTQTHLEALKLHGVTDHHRKSFAPIKELVKANV</sequence>
<dbReference type="SUPFAM" id="SSF53098">
    <property type="entry name" value="Ribonuclease H-like"/>
    <property type="match status" value="1"/>
</dbReference>
<evidence type="ECO:0000256" key="9">
    <source>
        <dbReference type="ARBA" id="ARBA00022722"/>
    </source>
</evidence>
<dbReference type="PROSITE" id="PS51975">
    <property type="entry name" value="RNASE_H_2"/>
    <property type="match status" value="1"/>
</dbReference>
<keyword evidence="10 14" id="KW-0479">Metal-binding</keyword>
<evidence type="ECO:0000256" key="6">
    <source>
        <dbReference type="ARBA" id="ARBA00012180"/>
    </source>
</evidence>
<dbReference type="Gene3D" id="3.30.420.10">
    <property type="entry name" value="Ribonuclease H-like superfamily/Ribonuclease H"/>
    <property type="match status" value="1"/>
</dbReference>
<dbReference type="GO" id="GO:0004523">
    <property type="term" value="F:RNA-DNA hybrid ribonuclease activity"/>
    <property type="evidence" value="ECO:0007669"/>
    <property type="project" value="UniProtKB-EC"/>
</dbReference>
<comment type="similarity">
    <text evidence="5 14 16">Belongs to the RNase HII family.</text>
</comment>
<dbReference type="PANTHER" id="PTHR10954:SF18">
    <property type="entry name" value="RIBONUCLEASE HII"/>
    <property type="match status" value="1"/>
</dbReference>
<feature type="binding site" evidence="14 15">
    <location>
        <position position="169"/>
    </location>
    <ligand>
        <name>a divalent metal cation</name>
        <dbReference type="ChEBI" id="CHEBI:60240"/>
    </ligand>
</feature>
<evidence type="ECO:0000256" key="3">
    <source>
        <dbReference type="ARBA" id="ARBA00004065"/>
    </source>
</evidence>
<dbReference type="NCBIfam" id="NF000594">
    <property type="entry name" value="PRK00015.1-1"/>
    <property type="match status" value="1"/>
</dbReference>
<comment type="catalytic activity">
    <reaction evidence="1 14 15 16">
        <text>Endonucleolytic cleavage to 5'-phosphomonoester.</text>
        <dbReference type="EC" id="3.1.26.4"/>
    </reaction>
</comment>
<dbReference type="CDD" id="cd07182">
    <property type="entry name" value="RNase_HII_bacteria_HII_like"/>
    <property type="match status" value="1"/>
</dbReference>
<evidence type="ECO:0000256" key="14">
    <source>
        <dbReference type="HAMAP-Rule" id="MF_00052"/>
    </source>
</evidence>
<keyword evidence="8 14" id="KW-0963">Cytoplasm</keyword>
<evidence type="ECO:0000256" key="4">
    <source>
        <dbReference type="ARBA" id="ARBA00004496"/>
    </source>
</evidence>
<dbReference type="InterPro" id="IPR012337">
    <property type="entry name" value="RNaseH-like_sf"/>
</dbReference>
<dbReference type="InterPro" id="IPR036397">
    <property type="entry name" value="RNaseH_sf"/>
</dbReference>
<comment type="caution">
    <text evidence="18">The sequence shown here is derived from an EMBL/GenBank/DDBJ whole genome shotgun (WGS) entry which is preliminary data.</text>
</comment>
<evidence type="ECO:0000256" key="1">
    <source>
        <dbReference type="ARBA" id="ARBA00000077"/>
    </source>
</evidence>
<feature type="binding site" evidence="14 15">
    <location>
        <position position="77"/>
    </location>
    <ligand>
        <name>a divalent metal cation</name>
        <dbReference type="ChEBI" id="CHEBI:60240"/>
    </ligand>
</feature>
<evidence type="ECO:0000313" key="18">
    <source>
        <dbReference type="EMBL" id="MDQ0227625.1"/>
    </source>
</evidence>
<organism evidence="18 19">
    <name type="scientific">Metabacillus niabensis</name>
    <dbReference type="NCBI Taxonomy" id="324854"/>
    <lineage>
        <taxon>Bacteria</taxon>
        <taxon>Bacillati</taxon>
        <taxon>Bacillota</taxon>
        <taxon>Bacilli</taxon>
        <taxon>Bacillales</taxon>
        <taxon>Bacillaceae</taxon>
        <taxon>Metabacillus</taxon>
    </lineage>
</organism>
<gene>
    <name evidence="14" type="primary">rnhB</name>
    <name evidence="18" type="ORF">J2S02_003972</name>
</gene>
<evidence type="ECO:0000259" key="17">
    <source>
        <dbReference type="PROSITE" id="PS51975"/>
    </source>
</evidence>
<dbReference type="EC" id="3.1.26.4" evidence="6 14"/>
<proteinExistence type="inferred from homology"/>
<protein>
    <recommendedName>
        <fullName evidence="7 14">Ribonuclease HII</fullName>
        <shortName evidence="14">RNase HII</shortName>
        <ecNumber evidence="6 14">3.1.26.4</ecNumber>
    </recommendedName>
</protein>
<feature type="domain" description="RNase H type-2" evidence="17">
    <location>
        <begin position="71"/>
        <end position="258"/>
    </location>
</feature>
<name>A0ABT9Z6K9_9BACI</name>
<evidence type="ECO:0000256" key="8">
    <source>
        <dbReference type="ARBA" id="ARBA00022490"/>
    </source>
</evidence>
<dbReference type="EMBL" id="JAUSTZ010000010">
    <property type="protein sequence ID" value="MDQ0227625.1"/>
    <property type="molecule type" value="Genomic_DNA"/>
</dbReference>
<evidence type="ECO:0000256" key="15">
    <source>
        <dbReference type="PROSITE-ProRule" id="PRU01319"/>
    </source>
</evidence>
<evidence type="ECO:0000256" key="7">
    <source>
        <dbReference type="ARBA" id="ARBA00019179"/>
    </source>
</evidence>
<dbReference type="NCBIfam" id="NF000595">
    <property type="entry name" value="PRK00015.1-3"/>
    <property type="match status" value="1"/>
</dbReference>